<evidence type="ECO:0000256" key="1">
    <source>
        <dbReference type="SAM" id="SignalP"/>
    </source>
</evidence>
<name>A0AAV8WNH5_9CUCU</name>
<dbReference type="EMBL" id="JANEYF010005704">
    <property type="protein sequence ID" value="KAJ8927251.1"/>
    <property type="molecule type" value="Genomic_DNA"/>
</dbReference>
<reference evidence="2" key="1">
    <citation type="journal article" date="2023" name="Insect Mol. Biol.">
        <title>Genome sequencing provides insights into the evolution of gene families encoding plant cell wall-degrading enzymes in longhorned beetles.</title>
        <authorList>
            <person name="Shin N.R."/>
            <person name="Okamura Y."/>
            <person name="Kirsch R."/>
            <person name="Pauchet Y."/>
        </authorList>
    </citation>
    <scope>NUCLEOTIDE SEQUENCE</scope>
    <source>
        <strain evidence="2">RBIC_L_NR</strain>
    </source>
</reference>
<evidence type="ECO:0000313" key="3">
    <source>
        <dbReference type="Proteomes" id="UP001162156"/>
    </source>
</evidence>
<feature type="chain" id="PRO_5043552525" evidence="1">
    <location>
        <begin position="22"/>
        <end position="95"/>
    </location>
</feature>
<accession>A0AAV8WNH5</accession>
<evidence type="ECO:0000313" key="2">
    <source>
        <dbReference type="EMBL" id="KAJ8927251.1"/>
    </source>
</evidence>
<dbReference type="Proteomes" id="UP001162156">
    <property type="component" value="Unassembled WGS sequence"/>
</dbReference>
<comment type="caution">
    <text evidence="2">The sequence shown here is derived from an EMBL/GenBank/DDBJ whole genome shotgun (WGS) entry which is preliminary data.</text>
</comment>
<organism evidence="2 3">
    <name type="scientific">Rhamnusium bicolor</name>
    <dbReference type="NCBI Taxonomy" id="1586634"/>
    <lineage>
        <taxon>Eukaryota</taxon>
        <taxon>Metazoa</taxon>
        <taxon>Ecdysozoa</taxon>
        <taxon>Arthropoda</taxon>
        <taxon>Hexapoda</taxon>
        <taxon>Insecta</taxon>
        <taxon>Pterygota</taxon>
        <taxon>Neoptera</taxon>
        <taxon>Endopterygota</taxon>
        <taxon>Coleoptera</taxon>
        <taxon>Polyphaga</taxon>
        <taxon>Cucujiformia</taxon>
        <taxon>Chrysomeloidea</taxon>
        <taxon>Cerambycidae</taxon>
        <taxon>Lepturinae</taxon>
        <taxon>Rhagiini</taxon>
        <taxon>Rhamnusium</taxon>
    </lineage>
</organism>
<keyword evidence="3" id="KW-1185">Reference proteome</keyword>
<gene>
    <name evidence="2" type="ORF">NQ314_020302</name>
</gene>
<dbReference type="AlphaFoldDB" id="A0AAV8WNH5"/>
<feature type="signal peptide" evidence="1">
    <location>
        <begin position="1"/>
        <end position="21"/>
    </location>
</feature>
<protein>
    <submittedName>
        <fullName evidence="2">Uncharacterized protein</fullName>
    </submittedName>
</protein>
<keyword evidence="1" id="KW-0732">Signal</keyword>
<proteinExistence type="predicted"/>
<sequence>MSLKIFIFFLVLMVSDMFVNCQQRQNGRNRRVKRMYSPQLPQFPQIPQIPQIPSIPHIPQIPQIPHIPIPSLGQVLDTTLDIIKKTTETLHIPKP</sequence>